<accession>A4BG03</accession>
<evidence type="ECO:0000259" key="3">
    <source>
        <dbReference type="Pfam" id="PF01243"/>
    </source>
</evidence>
<name>A4BG03_9GAMM</name>
<protein>
    <recommendedName>
        <fullName evidence="3">Pyridoxamine 5'-phosphate oxidase N-terminal domain-containing protein</fullName>
    </recommendedName>
</protein>
<dbReference type="InterPro" id="IPR052019">
    <property type="entry name" value="F420H2_bilvrd_red/Heme_oxyg"/>
</dbReference>
<gene>
    <name evidence="4" type="ORF">MED297_03992</name>
</gene>
<keyword evidence="1" id="KW-0560">Oxidoreductase</keyword>
<dbReference type="RefSeq" id="WP_008047632.1">
    <property type="nucleotide sequence ID" value="NZ_CH724154.1"/>
</dbReference>
<keyword evidence="5" id="KW-1185">Reference proteome</keyword>
<sequence>MKNQALENRLQTEIRDHIASRRTLQLASLSEEYGPYASYAPFAFDDDGFYILISEIAIHGRNLVDHPDASVLIIEDEDTAAELFARKRVSYRVQAEHINEDDDRWQSGVNALSDRHGDRIRHLSELSDFKLFRLRSKGGRYVKGFGKAYTLAAGSLTGESLQHLRDGHKRKDTEQRAEPVRA</sequence>
<dbReference type="PIRSF" id="PIRSF004633">
    <property type="entry name" value="UCP_PLP_oxd"/>
    <property type="match status" value="1"/>
</dbReference>
<dbReference type="InterPro" id="IPR012349">
    <property type="entry name" value="Split_barrel_FMN-bd"/>
</dbReference>
<reference evidence="4 5" key="1">
    <citation type="submission" date="2006-02" db="EMBL/GenBank/DDBJ databases">
        <authorList>
            <person name="Pinhassi J."/>
            <person name="Pedros-Alio C."/>
            <person name="Ferriera S."/>
            <person name="Johnson J."/>
            <person name="Kravitz S."/>
            <person name="Halpern A."/>
            <person name="Remington K."/>
            <person name="Beeson K."/>
            <person name="Tran B."/>
            <person name="Rogers Y.-H."/>
            <person name="Friedman R."/>
            <person name="Venter J.C."/>
        </authorList>
    </citation>
    <scope>NUCLEOTIDE SEQUENCE [LARGE SCALE GENOMIC DNA]</scope>
    <source>
        <strain evidence="4 5">MED297</strain>
    </source>
</reference>
<evidence type="ECO:0000313" key="4">
    <source>
        <dbReference type="EMBL" id="EAR09021.1"/>
    </source>
</evidence>
<dbReference type="PANTHER" id="PTHR35176">
    <property type="entry name" value="HEME OXYGENASE HI_0854-RELATED"/>
    <property type="match status" value="1"/>
</dbReference>
<dbReference type="Pfam" id="PF01243">
    <property type="entry name" value="PNPOx_N"/>
    <property type="match status" value="1"/>
</dbReference>
<dbReference type="Proteomes" id="UP000005953">
    <property type="component" value="Unassembled WGS sequence"/>
</dbReference>
<evidence type="ECO:0000313" key="5">
    <source>
        <dbReference type="Proteomes" id="UP000005953"/>
    </source>
</evidence>
<dbReference type="SUPFAM" id="SSF50475">
    <property type="entry name" value="FMN-binding split barrel"/>
    <property type="match status" value="1"/>
</dbReference>
<evidence type="ECO:0000256" key="1">
    <source>
        <dbReference type="ARBA" id="ARBA00023002"/>
    </source>
</evidence>
<dbReference type="STRING" id="314283.MED297_03992"/>
<dbReference type="EMBL" id="AAOE01000014">
    <property type="protein sequence ID" value="EAR09021.1"/>
    <property type="molecule type" value="Genomic_DNA"/>
</dbReference>
<dbReference type="OrthoDB" id="5345368at2"/>
<dbReference type="Gene3D" id="2.30.110.10">
    <property type="entry name" value="Electron Transport, Fmn-binding Protein, Chain A"/>
    <property type="match status" value="1"/>
</dbReference>
<dbReference type="GO" id="GO:0070967">
    <property type="term" value="F:coenzyme F420 binding"/>
    <property type="evidence" value="ECO:0007669"/>
    <property type="project" value="TreeGrafter"/>
</dbReference>
<dbReference type="GO" id="GO:0016627">
    <property type="term" value="F:oxidoreductase activity, acting on the CH-CH group of donors"/>
    <property type="evidence" value="ECO:0007669"/>
    <property type="project" value="TreeGrafter"/>
</dbReference>
<feature type="domain" description="Pyridoxamine 5'-phosphate oxidase N-terminal" evidence="3">
    <location>
        <begin position="11"/>
        <end position="142"/>
    </location>
</feature>
<dbReference type="HOGENOM" id="CLU_093808_1_0_6"/>
<dbReference type="PANTHER" id="PTHR35176:SF6">
    <property type="entry name" value="HEME OXYGENASE HI_0854-RELATED"/>
    <property type="match status" value="1"/>
</dbReference>
<dbReference type="AlphaFoldDB" id="A4BG03"/>
<dbReference type="InterPro" id="IPR014419">
    <property type="entry name" value="HutZ"/>
</dbReference>
<feature type="region of interest" description="Disordered" evidence="2">
    <location>
        <begin position="162"/>
        <end position="182"/>
    </location>
</feature>
<dbReference type="InterPro" id="IPR011576">
    <property type="entry name" value="Pyridox_Oxase_N"/>
</dbReference>
<dbReference type="GO" id="GO:0005829">
    <property type="term" value="C:cytosol"/>
    <property type="evidence" value="ECO:0007669"/>
    <property type="project" value="TreeGrafter"/>
</dbReference>
<evidence type="ECO:0000256" key="2">
    <source>
        <dbReference type="SAM" id="MobiDB-lite"/>
    </source>
</evidence>
<organism evidence="4 5">
    <name type="scientific">Reinekea blandensis MED297</name>
    <dbReference type="NCBI Taxonomy" id="314283"/>
    <lineage>
        <taxon>Bacteria</taxon>
        <taxon>Pseudomonadati</taxon>
        <taxon>Pseudomonadota</taxon>
        <taxon>Gammaproteobacteria</taxon>
        <taxon>Oceanospirillales</taxon>
        <taxon>Saccharospirillaceae</taxon>
        <taxon>Reinekea</taxon>
    </lineage>
</organism>
<comment type="caution">
    <text evidence="4">The sequence shown here is derived from an EMBL/GenBank/DDBJ whole genome shotgun (WGS) entry which is preliminary data.</text>
</comment>
<proteinExistence type="predicted"/>